<evidence type="ECO:0000256" key="5">
    <source>
        <dbReference type="ARBA" id="ARBA00022989"/>
    </source>
</evidence>
<feature type="transmembrane region" description="Helical" evidence="7">
    <location>
        <begin position="186"/>
        <end position="212"/>
    </location>
</feature>
<feature type="transmembrane region" description="Helical" evidence="7">
    <location>
        <begin position="293"/>
        <end position="313"/>
    </location>
</feature>
<dbReference type="InterPro" id="IPR050809">
    <property type="entry name" value="UgpAE/MalFG_permease"/>
</dbReference>
<evidence type="ECO:0000313" key="9">
    <source>
        <dbReference type="EMBL" id="SCP98841.1"/>
    </source>
</evidence>
<feature type="transmembrane region" description="Helical" evidence="7">
    <location>
        <begin position="233"/>
        <end position="261"/>
    </location>
</feature>
<keyword evidence="10" id="KW-1185">Reference proteome</keyword>
<dbReference type="EMBL" id="FMKA01000027">
    <property type="protein sequence ID" value="SCP98841.1"/>
    <property type="molecule type" value="Genomic_DNA"/>
</dbReference>
<feature type="transmembrane region" description="Helical" evidence="7">
    <location>
        <begin position="104"/>
        <end position="125"/>
    </location>
</feature>
<dbReference type="PANTHER" id="PTHR43227:SF11">
    <property type="entry name" value="BLL4140 PROTEIN"/>
    <property type="match status" value="1"/>
</dbReference>
<reference evidence="9 10" key="1">
    <citation type="submission" date="2016-09" db="EMBL/GenBank/DDBJ databases">
        <authorList>
            <person name="Capua I."/>
            <person name="De Benedictis P."/>
            <person name="Joannis T."/>
            <person name="Lombin L.H."/>
            <person name="Cattoli G."/>
        </authorList>
    </citation>
    <scope>NUCLEOTIDE SEQUENCE [LARGE SCALE GENOMIC DNA]</scope>
    <source>
        <strain evidence="9 10">GluBS11</strain>
    </source>
</reference>
<evidence type="ECO:0000256" key="1">
    <source>
        <dbReference type="ARBA" id="ARBA00004651"/>
    </source>
</evidence>
<dbReference type="STRING" id="1619234.SAMN05421730_102717"/>
<keyword evidence="3" id="KW-1003">Cell membrane</keyword>
<dbReference type="PROSITE" id="PS50928">
    <property type="entry name" value="ABC_TM1"/>
    <property type="match status" value="1"/>
</dbReference>
<protein>
    <submittedName>
        <fullName evidence="9">Putative aldouronate transport system permease protein</fullName>
    </submittedName>
</protein>
<dbReference type="GO" id="GO:0005886">
    <property type="term" value="C:plasma membrane"/>
    <property type="evidence" value="ECO:0007669"/>
    <property type="project" value="UniProtKB-SubCell"/>
</dbReference>
<dbReference type="CDD" id="cd06261">
    <property type="entry name" value="TM_PBP2"/>
    <property type="match status" value="1"/>
</dbReference>
<feature type="domain" description="ABC transmembrane type-1" evidence="8">
    <location>
        <begin position="100"/>
        <end position="314"/>
    </location>
</feature>
<dbReference type="InterPro" id="IPR035906">
    <property type="entry name" value="MetI-like_sf"/>
</dbReference>
<feature type="transmembrane region" description="Helical" evidence="7">
    <location>
        <begin position="41"/>
        <end position="67"/>
    </location>
</feature>
<gene>
    <name evidence="9" type="ORF">SAMN05421730_102717</name>
</gene>
<evidence type="ECO:0000256" key="3">
    <source>
        <dbReference type="ARBA" id="ARBA00022475"/>
    </source>
</evidence>
<keyword evidence="2 7" id="KW-0813">Transport</keyword>
<organism evidence="9 10">
    <name type="scientific">Anaerobium acetethylicum</name>
    <dbReference type="NCBI Taxonomy" id="1619234"/>
    <lineage>
        <taxon>Bacteria</taxon>
        <taxon>Bacillati</taxon>
        <taxon>Bacillota</taxon>
        <taxon>Clostridia</taxon>
        <taxon>Lachnospirales</taxon>
        <taxon>Lachnospiraceae</taxon>
        <taxon>Anaerobium</taxon>
    </lineage>
</organism>
<evidence type="ECO:0000256" key="4">
    <source>
        <dbReference type="ARBA" id="ARBA00022692"/>
    </source>
</evidence>
<keyword evidence="5 7" id="KW-1133">Transmembrane helix</keyword>
<accession>A0A1D3TX25</accession>
<evidence type="ECO:0000259" key="8">
    <source>
        <dbReference type="PROSITE" id="PS50928"/>
    </source>
</evidence>
<dbReference type="PANTHER" id="PTHR43227">
    <property type="entry name" value="BLL4140 PROTEIN"/>
    <property type="match status" value="1"/>
</dbReference>
<comment type="similarity">
    <text evidence="7">Belongs to the binding-protein-dependent transport system permease family.</text>
</comment>
<dbReference type="AlphaFoldDB" id="A0A1D3TX25"/>
<feature type="transmembrane region" description="Helical" evidence="7">
    <location>
        <begin position="145"/>
        <end position="166"/>
    </location>
</feature>
<evidence type="ECO:0000313" key="10">
    <source>
        <dbReference type="Proteomes" id="UP000199315"/>
    </source>
</evidence>
<name>A0A1D3TX25_9FIRM</name>
<keyword evidence="6 7" id="KW-0472">Membrane</keyword>
<proteinExistence type="inferred from homology"/>
<dbReference type="Gene3D" id="1.10.3720.10">
    <property type="entry name" value="MetI-like"/>
    <property type="match status" value="1"/>
</dbReference>
<evidence type="ECO:0000256" key="2">
    <source>
        <dbReference type="ARBA" id="ARBA00022448"/>
    </source>
</evidence>
<dbReference type="InterPro" id="IPR000515">
    <property type="entry name" value="MetI-like"/>
</dbReference>
<sequence>MIPIPHLTVMEESMSANKELNKASKGGKSSWRRDFKMNWRIYLLASPIVIYFIIFNYLPMGGLIMAFQKFSPVKGFFGSEWVGMDNFIQFFTAPDFLYVLRNTFVISLLGLLIGFPMSIVFALLLNEIQRTFFKKSVQFLSYMPYFVSTVVICGLVIDFVASNGIITNLLVKLGMERQNLLMNPNYFWGLNLLSDLWQGLGYGSIMFIAAISSVSQEQYEAAAIDGAGRMKRAWYVTIPGIMPVIITMLILRCGLIMTVGFDKILLLYNPSIYETADVIATNVQRMGLVKAQYGYSAAVGMFNSIVGTILLLVSNGISRKYADHSVL</sequence>
<dbReference type="SUPFAM" id="SSF161098">
    <property type="entry name" value="MetI-like"/>
    <property type="match status" value="1"/>
</dbReference>
<dbReference type="Pfam" id="PF00528">
    <property type="entry name" value="BPD_transp_1"/>
    <property type="match status" value="1"/>
</dbReference>
<keyword evidence="4 7" id="KW-0812">Transmembrane</keyword>
<comment type="subcellular location">
    <subcellularLocation>
        <location evidence="1 7">Cell membrane</location>
        <topology evidence="1 7">Multi-pass membrane protein</topology>
    </subcellularLocation>
</comment>
<evidence type="ECO:0000256" key="7">
    <source>
        <dbReference type="RuleBase" id="RU363032"/>
    </source>
</evidence>
<dbReference type="Proteomes" id="UP000199315">
    <property type="component" value="Unassembled WGS sequence"/>
</dbReference>
<dbReference type="GO" id="GO:0055085">
    <property type="term" value="P:transmembrane transport"/>
    <property type="evidence" value="ECO:0007669"/>
    <property type="project" value="InterPro"/>
</dbReference>
<evidence type="ECO:0000256" key="6">
    <source>
        <dbReference type="ARBA" id="ARBA00023136"/>
    </source>
</evidence>